<evidence type="ECO:0000313" key="3">
    <source>
        <dbReference type="Proteomes" id="UP001154078"/>
    </source>
</evidence>
<keyword evidence="1" id="KW-1133">Transmembrane helix</keyword>
<dbReference type="PANTHER" id="PTHR11686:SF9">
    <property type="entry name" value="RE13973P"/>
    <property type="match status" value="1"/>
</dbReference>
<dbReference type="InterPro" id="IPR029055">
    <property type="entry name" value="Ntn_hydrolases_N"/>
</dbReference>
<dbReference type="AlphaFoldDB" id="A0A9P0FFY1"/>
<evidence type="ECO:0000313" key="2">
    <source>
        <dbReference type="EMBL" id="CAH0552955.1"/>
    </source>
</evidence>
<keyword evidence="3" id="KW-1185">Reference proteome</keyword>
<dbReference type="Pfam" id="PF01019">
    <property type="entry name" value="G_glu_transpept"/>
    <property type="match status" value="2"/>
</dbReference>
<dbReference type="InterPro" id="IPR043137">
    <property type="entry name" value="GGT_ssub_C"/>
</dbReference>
<accession>A0A9P0FFY1</accession>
<reference evidence="2" key="1">
    <citation type="submission" date="2021-12" db="EMBL/GenBank/DDBJ databases">
        <authorList>
            <person name="King R."/>
        </authorList>
    </citation>
    <scope>NUCLEOTIDE SEQUENCE</scope>
</reference>
<dbReference type="GO" id="GO:0006751">
    <property type="term" value="P:glutathione catabolic process"/>
    <property type="evidence" value="ECO:0007669"/>
    <property type="project" value="InterPro"/>
</dbReference>
<feature type="transmembrane region" description="Helical" evidence="1">
    <location>
        <begin position="39"/>
        <end position="61"/>
    </location>
</feature>
<dbReference type="OrthoDB" id="9977870at2759"/>
<dbReference type="GO" id="GO:0036374">
    <property type="term" value="F:glutathione hydrolase activity"/>
    <property type="evidence" value="ECO:0007669"/>
    <property type="project" value="InterPro"/>
</dbReference>
<proteinExistence type="predicted"/>
<name>A0A9P0FFY1_BRAAE</name>
<evidence type="ECO:0000256" key="1">
    <source>
        <dbReference type="SAM" id="Phobius"/>
    </source>
</evidence>
<dbReference type="Gene3D" id="3.60.20.40">
    <property type="match status" value="1"/>
</dbReference>
<organism evidence="2 3">
    <name type="scientific">Brassicogethes aeneus</name>
    <name type="common">Rape pollen beetle</name>
    <name type="synonym">Meligethes aeneus</name>
    <dbReference type="NCBI Taxonomy" id="1431903"/>
    <lineage>
        <taxon>Eukaryota</taxon>
        <taxon>Metazoa</taxon>
        <taxon>Ecdysozoa</taxon>
        <taxon>Arthropoda</taxon>
        <taxon>Hexapoda</taxon>
        <taxon>Insecta</taxon>
        <taxon>Pterygota</taxon>
        <taxon>Neoptera</taxon>
        <taxon>Endopterygota</taxon>
        <taxon>Coleoptera</taxon>
        <taxon>Polyphaga</taxon>
        <taxon>Cucujiformia</taxon>
        <taxon>Nitidulidae</taxon>
        <taxon>Meligethinae</taxon>
        <taxon>Brassicogethes</taxon>
    </lineage>
</organism>
<dbReference type="Proteomes" id="UP001154078">
    <property type="component" value="Chromosome 3"/>
</dbReference>
<dbReference type="PRINTS" id="PR01210">
    <property type="entry name" value="GGTRANSPTASE"/>
</dbReference>
<dbReference type="PANTHER" id="PTHR11686">
    <property type="entry name" value="GAMMA GLUTAMYL TRANSPEPTIDASE"/>
    <property type="match status" value="1"/>
</dbReference>
<keyword evidence="1" id="KW-0472">Membrane</keyword>
<dbReference type="InterPro" id="IPR000101">
    <property type="entry name" value="GGT_peptidase"/>
</dbReference>
<gene>
    <name evidence="2" type="ORF">MELIAE_LOCUS5075</name>
</gene>
<dbReference type="SUPFAM" id="SSF56235">
    <property type="entry name" value="N-terminal nucleophile aminohydrolases (Ntn hydrolases)"/>
    <property type="match status" value="1"/>
</dbReference>
<dbReference type="GO" id="GO:0005886">
    <property type="term" value="C:plasma membrane"/>
    <property type="evidence" value="ECO:0007669"/>
    <property type="project" value="TreeGrafter"/>
</dbReference>
<protein>
    <submittedName>
        <fullName evidence="2">Uncharacterized protein</fullName>
    </submittedName>
</protein>
<keyword evidence="1" id="KW-0812">Transmembrane</keyword>
<sequence length="473" mass="51672">MSTINDSVHELREDIPLKSGSRSTSWCFCSEDCLGGSRFINFAFGTLTVVITFALLIQIYYGDYQVIPHGSVATDNFNCSKIGTYILKEKGNAVDAAIASAVCLAVTNPHLTGLDAEGQILIYNHRTRIAPTFIDFSGINVVSEHLPRLVLGLAYLHQIYGSLEWKKLITPSVELAKNGFLVQKSLAQAIKTAKAEDIFGFLETGNALVLEKLGNTLKTIANIPENELYSYITLTNKPNLAQSIKTVFNNYDIYVPGSSSIGPSLIKNLEKIENLEHSGVSSAEYIYRVADITENSYNDLNITTNFHLGTSSNVAVMDLDENYVSLITGMYAMFGSGELTSAGYFLDDHNKGIPIRSRVPIILTDGEVICGKRMVFGANDLAVATQLITLAVQNQNATEIIEQARFHILPNGKLGIEGFTAAAFSDEVLMYLNTLSQPVTLFEPYSSSNIVEKIKDDLTSHSDSRGGGIASRF</sequence>
<dbReference type="EMBL" id="OV121134">
    <property type="protein sequence ID" value="CAH0552955.1"/>
    <property type="molecule type" value="Genomic_DNA"/>
</dbReference>